<comment type="caution">
    <text evidence="1">The sequence shown here is derived from an EMBL/GenBank/DDBJ whole genome shotgun (WGS) entry which is preliminary data.</text>
</comment>
<dbReference type="EMBL" id="QRVZ01000005">
    <property type="protein sequence ID" value="RGS84877.1"/>
    <property type="molecule type" value="Genomic_DNA"/>
</dbReference>
<accession>A0A395VY55</accession>
<gene>
    <name evidence="1" type="ORF">DWX70_07540</name>
</gene>
<name>A0A395VY55_BACOV</name>
<evidence type="ECO:0000313" key="2">
    <source>
        <dbReference type="Proteomes" id="UP000266492"/>
    </source>
</evidence>
<proteinExistence type="predicted"/>
<dbReference type="Proteomes" id="UP000266492">
    <property type="component" value="Unassembled WGS sequence"/>
</dbReference>
<protein>
    <submittedName>
        <fullName evidence="1">Uncharacterized protein</fullName>
    </submittedName>
</protein>
<evidence type="ECO:0000313" key="1">
    <source>
        <dbReference type="EMBL" id="RGS84877.1"/>
    </source>
</evidence>
<sequence length="77" mass="9304">MFIRRKTSKNAANSRAKSSWFIYTYEFFGVKNIKRMDKKSYYSIFLAFLNFIYPPLIFPIMKRLVIYNLLATFRISL</sequence>
<reference evidence="1 2" key="1">
    <citation type="submission" date="2018-08" db="EMBL/GenBank/DDBJ databases">
        <title>A genome reference for cultivated species of the human gut microbiota.</title>
        <authorList>
            <person name="Zou Y."/>
            <person name="Xue W."/>
            <person name="Luo G."/>
        </authorList>
    </citation>
    <scope>NUCLEOTIDE SEQUENCE [LARGE SCALE GENOMIC DNA]</scope>
    <source>
        <strain evidence="1 2">AF20-9LB</strain>
    </source>
</reference>
<organism evidence="1 2">
    <name type="scientific">Bacteroides ovatus</name>
    <dbReference type="NCBI Taxonomy" id="28116"/>
    <lineage>
        <taxon>Bacteria</taxon>
        <taxon>Pseudomonadati</taxon>
        <taxon>Bacteroidota</taxon>
        <taxon>Bacteroidia</taxon>
        <taxon>Bacteroidales</taxon>
        <taxon>Bacteroidaceae</taxon>
        <taxon>Bacteroides</taxon>
    </lineage>
</organism>
<dbReference type="AlphaFoldDB" id="A0A395VY55"/>